<comment type="caution">
    <text evidence="1">The sequence shown here is derived from an EMBL/GenBank/DDBJ whole genome shotgun (WGS) entry which is preliminary data.</text>
</comment>
<dbReference type="InterPro" id="IPR035897">
    <property type="entry name" value="Toll_tir_struct_dom_sf"/>
</dbReference>
<dbReference type="AlphaFoldDB" id="A0AAD8GY54"/>
<reference evidence="1" key="1">
    <citation type="submission" date="2023-02" db="EMBL/GenBank/DDBJ databases">
        <title>Genome of toxic invasive species Heracleum sosnowskyi carries increased number of genes despite the absence of recent whole-genome duplications.</title>
        <authorList>
            <person name="Schelkunov M."/>
            <person name="Shtratnikova V."/>
            <person name="Makarenko M."/>
            <person name="Klepikova A."/>
            <person name="Omelchenko D."/>
            <person name="Novikova G."/>
            <person name="Obukhova E."/>
            <person name="Bogdanov V."/>
            <person name="Penin A."/>
            <person name="Logacheva M."/>
        </authorList>
    </citation>
    <scope>NUCLEOTIDE SEQUENCE</scope>
    <source>
        <strain evidence="1">Hsosn_3</strain>
        <tissue evidence="1">Leaf</tissue>
    </source>
</reference>
<evidence type="ECO:0000313" key="1">
    <source>
        <dbReference type="EMBL" id="KAK1357442.1"/>
    </source>
</evidence>
<name>A0AAD8GY54_9APIA</name>
<protein>
    <recommendedName>
        <fullName evidence="3">TIR domain-containing protein</fullName>
    </recommendedName>
</protein>
<dbReference type="Proteomes" id="UP001237642">
    <property type="component" value="Unassembled WGS sequence"/>
</dbReference>
<organism evidence="1 2">
    <name type="scientific">Heracleum sosnowskyi</name>
    <dbReference type="NCBI Taxonomy" id="360622"/>
    <lineage>
        <taxon>Eukaryota</taxon>
        <taxon>Viridiplantae</taxon>
        <taxon>Streptophyta</taxon>
        <taxon>Embryophyta</taxon>
        <taxon>Tracheophyta</taxon>
        <taxon>Spermatophyta</taxon>
        <taxon>Magnoliopsida</taxon>
        <taxon>eudicotyledons</taxon>
        <taxon>Gunneridae</taxon>
        <taxon>Pentapetalae</taxon>
        <taxon>asterids</taxon>
        <taxon>campanulids</taxon>
        <taxon>Apiales</taxon>
        <taxon>Apiaceae</taxon>
        <taxon>Apioideae</taxon>
        <taxon>apioid superclade</taxon>
        <taxon>Tordylieae</taxon>
        <taxon>Tordyliinae</taxon>
        <taxon>Heracleum</taxon>
    </lineage>
</organism>
<gene>
    <name evidence="1" type="ORF">POM88_050698</name>
</gene>
<sequence length="255" mass="29007">MSKEDTFYHVFLSFKGETREKITCFLYEALKDEGFVAFMDKTDIKIGDDLGNYGSALEKHRLRHGDKVDKWRQTLEEVGNVLGEPVAGLNNTFIRRVVKLFREKMAAKFPECHLLMPKSSFMTGSSPSPSTRHELVKDKVILYTTNIDNGLVGLGAENGLVKMFLATGKIVHEEKNCSKEPKYLTELEELVGNNKVRFPMVIVNGKDLCGEEVEGLDNYEIYRARSMKDIIRIIKRFDGSFQETRQILSTTLKPG</sequence>
<dbReference type="Gene3D" id="3.40.50.10140">
    <property type="entry name" value="Toll/interleukin-1 receptor homology (TIR) domain"/>
    <property type="match status" value="1"/>
</dbReference>
<dbReference type="SUPFAM" id="SSF52200">
    <property type="entry name" value="Toll/Interleukin receptor TIR domain"/>
    <property type="match status" value="1"/>
</dbReference>
<dbReference type="EMBL" id="JAUIZM010000011">
    <property type="protein sequence ID" value="KAK1357442.1"/>
    <property type="molecule type" value="Genomic_DNA"/>
</dbReference>
<accession>A0AAD8GY54</accession>
<proteinExistence type="predicted"/>
<keyword evidence="2" id="KW-1185">Reference proteome</keyword>
<evidence type="ECO:0008006" key="3">
    <source>
        <dbReference type="Google" id="ProtNLM"/>
    </source>
</evidence>
<evidence type="ECO:0000313" key="2">
    <source>
        <dbReference type="Proteomes" id="UP001237642"/>
    </source>
</evidence>
<reference evidence="1" key="2">
    <citation type="submission" date="2023-05" db="EMBL/GenBank/DDBJ databases">
        <authorList>
            <person name="Schelkunov M.I."/>
        </authorList>
    </citation>
    <scope>NUCLEOTIDE SEQUENCE</scope>
    <source>
        <strain evidence="1">Hsosn_3</strain>
        <tissue evidence="1">Leaf</tissue>
    </source>
</reference>